<accession>A0A3G5A5F9</accession>
<dbReference type="EMBL" id="MK072383">
    <property type="protein sequence ID" value="AYV82476.1"/>
    <property type="molecule type" value="Genomic_DNA"/>
</dbReference>
<protein>
    <submittedName>
        <fullName evidence="3">Serpin family protein</fullName>
    </submittedName>
</protein>
<evidence type="ECO:0000313" key="3">
    <source>
        <dbReference type="EMBL" id="AYV82476.1"/>
    </source>
</evidence>
<dbReference type="InterPro" id="IPR036186">
    <property type="entry name" value="Serpin_sf"/>
</dbReference>
<organism evidence="3">
    <name type="scientific">Hyperionvirus sp</name>
    <dbReference type="NCBI Taxonomy" id="2487770"/>
    <lineage>
        <taxon>Viruses</taxon>
        <taxon>Varidnaviria</taxon>
        <taxon>Bamfordvirae</taxon>
        <taxon>Nucleocytoviricota</taxon>
        <taxon>Megaviricetes</taxon>
        <taxon>Imitervirales</taxon>
        <taxon>Mimiviridae</taxon>
        <taxon>Klosneuvirinae</taxon>
    </lineage>
</organism>
<proteinExistence type="inferred from homology"/>
<dbReference type="Gene3D" id="2.30.39.10">
    <property type="entry name" value="Alpha-1-antitrypsin, domain 1"/>
    <property type="match status" value="1"/>
</dbReference>
<gene>
    <name evidence="3" type="ORF">Hyperionvirus1_55</name>
</gene>
<comment type="similarity">
    <text evidence="1">Belongs to the serpin family.</text>
</comment>
<dbReference type="InterPro" id="IPR000215">
    <property type="entry name" value="Serpin_fam"/>
</dbReference>
<dbReference type="InterPro" id="IPR042185">
    <property type="entry name" value="Serpin_sf_2"/>
</dbReference>
<dbReference type="PANTHER" id="PTHR11461">
    <property type="entry name" value="SERINE PROTEASE INHIBITOR, SERPIN"/>
    <property type="match status" value="1"/>
</dbReference>
<dbReference type="InterPro" id="IPR023796">
    <property type="entry name" value="Serpin_dom"/>
</dbReference>
<dbReference type="PANTHER" id="PTHR11461:SF211">
    <property type="entry name" value="GH10112P-RELATED"/>
    <property type="match status" value="1"/>
</dbReference>
<dbReference type="GO" id="GO:0005615">
    <property type="term" value="C:extracellular space"/>
    <property type="evidence" value="ECO:0007669"/>
    <property type="project" value="InterPro"/>
</dbReference>
<dbReference type="InterPro" id="IPR042178">
    <property type="entry name" value="Serpin_sf_1"/>
</dbReference>
<feature type="domain" description="Serpin" evidence="2">
    <location>
        <begin position="65"/>
        <end position="410"/>
    </location>
</feature>
<dbReference type="SUPFAM" id="SSF56574">
    <property type="entry name" value="Serpins"/>
    <property type="match status" value="1"/>
</dbReference>
<dbReference type="Gene3D" id="3.30.497.10">
    <property type="entry name" value="Antithrombin, subunit I, domain 2"/>
    <property type="match status" value="1"/>
</dbReference>
<reference evidence="3" key="1">
    <citation type="submission" date="2018-10" db="EMBL/GenBank/DDBJ databases">
        <title>Hidden diversity of soil giant viruses.</title>
        <authorList>
            <person name="Schulz F."/>
            <person name="Alteio L."/>
            <person name="Goudeau D."/>
            <person name="Ryan E.M."/>
            <person name="Malmstrom R.R."/>
            <person name="Blanchard J."/>
            <person name="Woyke T."/>
        </authorList>
    </citation>
    <scope>NUCLEOTIDE SEQUENCE</scope>
    <source>
        <strain evidence="3">HYV1</strain>
    </source>
</reference>
<sequence length="415" mass="46361">MAKNLISDDEFFESLKRSTHTPAAAPEAFADESFFELMRSMGEKEEDNAEIFVAVKPKKSESMFYILFDTFVKNKSHIYSPLSVEEALLSFYVSDEKRQPLESVYAKIIPAGVEAISYYRSCNEKLESSSSVVNISNSIWVNKSIDFTLDEKFQAKVAPLCAIHCVPFDEKLQGLVNDWVNEKTKGMIETAPEIPTGDVDLGAIMINTIFFQGKFKIPFNEAVPGLFTGSNGNSKMLNMMIQRFDHTCGYYENSGLKAIQLYYEDQYSLVVILSKGGVPNPVEKELWEIIGKTVRDGIVLATIPEFTSESELSLVDPILSLTSPEIIGPYNDIGSKPLKIKCIIQKAKIEMNRFGTKAAAVTVVAAYPCCASASEKYYEFHANVPFNYYIVHEPTRKVLFMGAFHGECSPASPFL</sequence>
<evidence type="ECO:0000259" key="2">
    <source>
        <dbReference type="SMART" id="SM00093"/>
    </source>
</evidence>
<name>A0A3G5A5F9_9VIRU</name>
<evidence type="ECO:0000256" key="1">
    <source>
        <dbReference type="RuleBase" id="RU000411"/>
    </source>
</evidence>
<dbReference type="GO" id="GO:0004867">
    <property type="term" value="F:serine-type endopeptidase inhibitor activity"/>
    <property type="evidence" value="ECO:0007669"/>
    <property type="project" value="InterPro"/>
</dbReference>
<dbReference type="SMART" id="SM00093">
    <property type="entry name" value="SERPIN"/>
    <property type="match status" value="1"/>
</dbReference>
<dbReference type="Pfam" id="PF00079">
    <property type="entry name" value="Serpin"/>
    <property type="match status" value="1"/>
</dbReference>